<organism evidence="2 3">
    <name type="scientific">Microbacterium lacus</name>
    <dbReference type="NCBI Taxonomy" id="415217"/>
    <lineage>
        <taxon>Bacteria</taxon>
        <taxon>Bacillati</taxon>
        <taxon>Actinomycetota</taxon>
        <taxon>Actinomycetes</taxon>
        <taxon>Micrococcales</taxon>
        <taxon>Microbacteriaceae</taxon>
        <taxon>Microbacterium</taxon>
    </lineage>
</organism>
<gene>
    <name evidence="2" type="ORF">GCM10009807_07010</name>
</gene>
<keyword evidence="3" id="KW-1185">Reference proteome</keyword>
<evidence type="ECO:0000256" key="1">
    <source>
        <dbReference type="SAM" id="MobiDB-lite"/>
    </source>
</evidence>
<evidence type="ECO:0008006" key="4">
    <source>
        <dbReference type="Google" id="ProtNLM"/>
    </source>
</evidence>
<evidence type="ECO:0000313" key="3">
    <source>
        <dbReference type="Proteomes" id="UP001500596"/>
    </source>
</evidence>
<accession>A0ABN2G536</accession>
<dbReference type="Proteomes" id="UP001500596">
    <property type="component" value="Unassembled WGS sequence"/>
</dbReference>
<dbReference type="SUPFAM" id="SSF55811">
    <property type="entry name" value="Nudix"/>
    <property type="match status" value="1"/>
</dbReference>
<proteinExistence type="predicted"/>
<sequence>MPVRTPDPDPNDRDDEGVPRDPLGGEGFGPGGQAGRSGRDGRPLGDGTFGSPTPSSAANPGWLSEIELAEARRRLPILYVEAVPVRTDGVGNVTEVGILLRATPLGEMTRTIVSGRVRYGETVRDALFRHLENDLGPMAFPLLPPQPVPFTVAEYFPMPGVSAFHDDRQHAVSLAFVVPVTGTCQPRQDALEVTWMPPAEAASDALSAEMEGGRGSLIRLALASVGALR</sequence>
<name>A0ABN2G536_9MICO</name>
<protein>
    <recommendedName>
        <fullName evidence="4">DUF4916 domain-containing protein</fullName>
    </recommendedName>
</protein>
<dbReference type="RefSeq" id="WP_344051659.1">
    <property type="nucleotide sequence ID" value="NZ_BAAAPK010000001.1"/>
</dbReference>
<evidence type="ECO:0000313" key="2">
    <source>
        <dbReference type="EMBL" id="GAA1665489.1"/>
    </source>
</evidence>
<feature type="compositionally biased region" description="Basic and acidic residues" evidence="1">
    <location>
        <begin position="1"/>
        <end position="19"/>
    </location>
</feature>
<dbReference type="EMBL" id="BAAAPK010000001">
    <property type="protein sequence ID" value="GAA1665489.1"/>
    <property type="molecule type" value="Genomic_DNA"/>
</dbReference>
<dbReference type="InterPro" id="IPR032582">
    <property type="entry name" value="DUF4916"/>
</dbReference>
<dbReference type="InterPro" id="IPR015797">
    <property type="entry name" value="NUDIX_hydrolase-like_dom_sf"/>
</dbReference>
<dbReference type="Pfam" id="PF16262">
    <property type="entry name" value="DUF4916"/>
    <property type="match status" value="1"/>
</dbReference>
<feature type="region of interest" description="Disordered" evidence="1">
    <location>
        <begin position="1"/>
        <end position="60"/>
    </location>
</feature>
<dbReference type="Gene3D" id="3.90.79.10">
    <property type="entry name" value="Nucleoside Triphosphate Pyrophosphohydrolase"/>
    <property type="match status" value="1"/>
</dbReference>
<comment type="caution">
    <text evidence="2">The sequence shown here is derived from an EMBL/GenBank/DDBJ whole genome shotgun (WGS) entry which is preliminary data.</text>
</comment>
<feature type="compositionally biased region" description="Gly residues" evidence="1">
    <location>
        <begin position="24"/>
        <end position="35"/>
    </location>
</feature>
<reference evidence="2 3" key="1">
    <citation type="journal article" date="2019" name="Int. J. Syst. Evol. Microbiol.">
        <title>The Global Catalogue of Microorganisms (GCM) 10K type strain sequencing project: providing services to taxonomists for standard genome sequencing and annotation.</title>
        <authorList>
            <consortium name="The Broad Institute Genomics Platform"/>
            <consortium name="The Broad Institute Genome Sequencing Center for Infectious Disease"/>
            <person name="Wu L."/>
            <person name="Ma J."/>
        </authorList>
    </citation>
    <scope>NUCLEOTIDE SEQUENCE [LARGE SCALE GENOMIC DNA]</scope>
    <source>
        <strain evidence="2 3">JCM 15575</strain>
    </source>
</reference>